<keyword evidence="2" id="KW-1185">Reference proteome</keyword>
<evidence type="ECO:0000313" key="1">
    <source>
        <dbReference type="EMBL" id="AFQ44942.1"/>
    </source>
</evidence>
<dbReference type="HOGENOM" id="CLU_076318_1_1_9"/>
<organism evidence="1 2">
    <name type="scientific">Desulfosporosinus meridiei (strain ATCC BAA-275 / DSM 13257 / KCTC 12902 / NCIMB 13706 / S10)</name>
    <dbReference type="NCBI Taxonomy" id="768704"/>
    <lineage>
        <taxon>Bacteria</taxon>
        <taxon>Bacillati</taxon>
        <taxon>Bacillota</taxon>
        <taxon>Clostridia</taxon>
        <taxon>Eubacteriales</taxon>
        <taxon>Desulfitobacteriaceae</taxon>
        <taxon>Desulfosporosinus</taxon>
    </lineage>
</organism>
<accession>J7ISU9</accession>
<dbReference type="InterPro" id="IPR007553">
    <property type="entry name" value="2-thiour_desulf"/>
</dbReference>
<dbReference type="EMBL" id="CP003629">
    <property type="protein sequence ID" value="AFQ44942.1"/>
    <property type="molecule type" value="Genomic_DNA"/>
</dbReference>
<dbReference type="Pfam" id="PF04463">
    <property type="entry name" value="2-thiour_desulf"/>
    <property type="match status" value="1"/>
</dbReference>
<dbReference type="PANTHER" id="PTHR30087">
    <property type="entry name" value="INNER MEMBRANE PROTEIN"/>
    <property type="match status" value="1"/>
</dbReference>
<name>J7ISU9_DESMD</name>
<gene>
    <name evidence="1" type="ordered locus">Desmer_3059</name>
</gene>
<dbReference type="eggNOG" id="COG1683">
    <property type="taxonomic scope" value="Bacteria"/>
</dbReference>
<protein>
    <submittedName>
        <fullName evidence="1">Uncharacterized protein</fullName>
    </submittedName>
</protein>
<dbReference type="AlphaFoldDB" id="J7ISU9"/>
<dbReference type="KEGG" id="dmi:Desmer_3059"/>
<dbReference type="STRING" id="768704.Desmer_3059"/>
<evidence type="ECO:0000313" key="2">
    <source>
        <dbReference type="Proteomes" id="UP000005262"/>
    </source>
</evidence>
<reference evidence="1 2" key="1">
    <citation type="journal article" date="2012" name="J. Bacteriol.">
        <title>Complete genome sequences of Desulfosporosinus orientis DSM765T, Desulfosporosinus youngiae DSM17734T, Desulfosporosinus meridiei DSM13257T, and Desulfosporosinus acidiphilus DSM22704T.</title>
        <authorList>
            <person name="Pester M."/>
            <person name="Brambilla E."/>
            <person name="Alazard D."/>
            <person name="Rattei T."/>
            <person name="Weinmaier T."/>
            <person name="Han J."/>
            <person name="Lucas S."/>
            <person name="Lapidus A."/>
            <person name="Cheng J.F."/>
            <person name="Goodwin L."/>
            <person name="Pitluck S."/>
            <person name="Peters L."/>
            <person name="Ovchinnikova G."/>
            <person name="Teshima H."/>
            <person name="Detter J.C."/>
            <person name="Han C.S."/>
            <person name="Tapia R."/>
            <person name="Land M.L."/>
            <person name="Hauser L."/>
            <person name="Kyrpides N.C."/>
            <person name="Ivanova N.N."/>
            <person name="Pagani I."/>
            <person name="Huntmann M."/>
            <person name="Wei C.L."/>
            <person name="Davenport K.W."/>
            <person name="Daligault H."/>
            <person name="Chain P.S."/>
            <person name="Chen A."/>
            <person name="Mavromatis K."/>
            <person name="Markowitz V."/>
            <person name="Szeto E."/>
            <person name="Mikhailova N."/>
            <person name="Pati A."/>
            <person name="Wagner M."/>
            <person name="Woyke T."/>
            <person name="Ollivier B."/>
            <person name="Klenk H.P."/>
            <person name="Spring S."/>
            <person name="Loy A."/>
        </authorList>
    </citation>
    <scope>NUCLEOTIDE SEQUENCE [LARGE SCALE GENOMIC DNA]</scope>
    <source>
        <strain evidence="2">ATCC BAA-275 / DSM 13257 / NCIMB 13706 / S10</strain>
    </source>
</reference>
<proteinExistence type="predicted"/>
<dbReference type="Proteomes" id="UP000005262">
    <property type="component" value="Chromosome"/>
</dbReference>
<dbReference type="PANTHER" id="PTHR30087:SF1">
    <property type="entry name" value="HYPOTHETICAL CYTOSOLIC PROTEIN"/>
    <property type="match status" value="1"/>
</dbReference>
<sequence>MKEIDVPMILVSACLLGLNTKYNGESNLHALIQKYSTLGRFIPVCPEQLGGLPTPREPVEIIKGTGRDVLRGASLIQGESGEMVTGQFIKGANEVLKITELFKVTAAILKERSPSCGVNHIYDGSFGHVIIPGQGVTAALLQEHNIPLYSEENLTEEKLLELLSC</sequence>
<reference evidence="2" key="2">
    <citation type="submission" date="2012-08" db="EMBL/GenBank/DDBJ databases">
        <title>Finished genome of Desulfosporosinus meridiei DSM 13257.</title>
        <authorList>
            <person name="Huntemann M."/>
            <person name="Wei C.-L."/>
            <person name="Han J."/>
            <person name="Detter J.C."/>
            <person name="Han C."/>
            <person name="Davenport K."/>
            <person name="Daligault H."/>
            <person name="Erkkila T."/>
            <person name="Gu W."/>
            <person name="Munk A.C.C."/>
            <person name="Teshima H."/>
            <person name="Xu Y."/>
            <person name="Chain P."/>
            <person name="Tapia R."/>
            <person name="Chen A."/>
            <person name="Krypides N."/>
            <person name="Mavromatis K."/>
            <person name="Markowitz V."/>
            <person name="Szeto E."/>
            <person name="Ivanova N."/>
            <person name="Mikhailova N."/>
            <person name="Ovchinnikova G."/>
            <person name="Pagani I."/>
            <person name="Pati A."/>
            <person name="Goodwin L."/>
            <person name="Peters L."/>
            <person name="Pitluck S."/>
            <person name="Woyke T."/>
            <person name="Pester M."/>
            <person name="Spring S."/>
            <person name="Ollivier B."/>
            <person name="Rattei T."/>
            <person name="Klenk H.-P."/>
            <person name="Wagner M."/>
            <person name="Loy A."/>
        </authorList>
    </citation>
    <scope>NUCLEOTIDE SEQUENCE [LARGE SCALE GENOMIC DNA]</scope>
    <source>
        <strain evidence="2">ATCC BAA-275 / DSM 13257 / NCIMB 13706 / S10</strain>
    </source>
</reference>